<dbReference type="EMBL" id="JBBIAA010000001">
    <property type="protein sequence ID" value="MEJ5943855.1"/>
    <property type="molecule type" value="Genomic_DNA"/>
</dbReference>
<dbReference type="PANTHER" id="PTHR11808:SF80">
    <property type="entry name" value="CYSTATHIONINE GAMMA-LYASE"/>
    <property type="match status" value="1"/>
</dbReference>
<keyword evidence="5" id="KW-0808">Transferase</keyword>
<dbReference type="InterPro" id="IPR015421">
    <property type="entry name" value="PyrdxlP-dep_Trfase_major"/>
</dbReference>
<evidence type="ECO:0000313" key="5">
    <source>
        <dbReference type="EMBL" id="MEJ5943855.1"/>
    </source>
</evidence>
<proteinExistence type="inferred from homology"/>
<dbReference type="InterPro" id="IPR015424">
    <property type="entry name" value="PyrdxlP-dep_Trfase"/>
</dbReference>
<dbReference type="GO" id="GO:0008483">
    <property type="term" value="F:transaminase activity"/>
    <property type="evidence" value="ECO:0007669"/>
    <property type="project" value="UniProtKB-KW"/>
</dbReference>
<dbReference type="RefSeq" id="WP_339573247.1">
    <property type="nucleotide sequence ID" value="NZ_JBBIAA010000001.1"/>
</dbReference>
<dbReference type="SUPFAM" id="SSF53383">
    <property type="entry name" value="PLP-dependent transferases"/>
    <property type="match status" value="1"/>
</dbReference>
<keyword evidence="3 4" id="KW-0663">Pyridoxal phosphate</keyword>
<protein>
    <submittedName>
        <fullName evidence="5">PLP-dependent aspartate aminotransferase family protein</fullName>
    </submittedName>
</protein>
<organism evidence="5 6">
    <name type="scientific">Pseudokineococcus basanitobsidens</name>
    <dbReference type="NCBI Taxonomy" id="1926649"/>
    <lineage>
        <taxon>Bacteria</taxon>
        <taxon>Bacillati</taxon>
        <taxon>Actinomycetota</taxon>
        <taxon>Actinomycetes</taxon>
        <taxon>Kineosporiales</taxon>
        <taxon>Kineosporiaceae</taxon>
        <taxon>Pseudokineococcus</taxon>
    </lineage>
</organism>
<name>A0ABU8RFN8_9ACTN</name>
<accession>A0ABU8RFN8</accession>
<dbReference type="InterPro" id="IPR000277">
    <property type="entry name" value="Cys/Met-Metab_PyrdxlP-dep_enz"/>
</dbReference>
<comment type="caution">
    <text evidence="5">The sequence shown here is derived from an EMBL/GenBank/DDBJ whole genome shotgun (WGS) entry which is preliminary data.</text>
</comment>
<dbReference type="InterPro" id="IPR054542">
    <property type="entry name" value="Cys_met_metab_PP"/>
</dbReference>
<keyword evidence="6" id="KW-1185">Reference proteome</keyword>
<dbReference type="Gene3D" id="3.90.1150.10">
    <property type="entry name" value="Aspartate Aminotransferase, domain 1"/>
    <property type="match status" value="1"/>
</dbReference>
<dbReference type="Pfam" id="PF01053">
    <property type="entry name" value="Cys_Met_Meta_PP"/>
    <property type="match status" value="1"/>
</dbReference>
<evidence type="ECO:0000256" key="1">
    <source>
        <dbReference type="ARBA" id="ARBA00001933"/>
    </source>
</evidence>
<comment type="cofactor">
    <cofactor evidence="1 4">
        <name>pyridoxal 5'-phosphate</name>
        <dbReference type="ChEBI" id="CHEBI:597326"/>
    </cofactor>
</comment>
<dbReference type="PIRSF" id="PIRSF001434">
    <property type="entry name" value="CGS"/>
    <property type="match status" value="1"/>
</dbReference>
<reference evidence="5 6" key="1">
    <citation type="journal article" date="2017" name="Int. J. Syst. Evol. Microbiol.">
        <title>Pseudokineococcus basanitobsidens sp. nov., isolated from volcanic rock.</title>
        <authorList>
            <person name="Lee D.W."/>
            <person name="Park M.Y."/>
            <person name="Kim J.J."/>
            <person name="Kim B.S."/>
        </authorList>
    </citation>
    <scope>NUCLEOTIDE SEQUENCE [LARGE SCALE GENOMIC DNA]</scope>
    <source>
        <strain evidence="5 6">DSM 103726</strain>
    </source>
</reference>
<dbReference type="InterPro" id="IPR015422">
    <property type="entry name" value="PyrdxlP-dep_Trfase_small"/>
</dbReference>
<keyword evidence="5" id="KW-0032">Aminotransferase</keyword>
<comment type="similarity">
    <text evidence="2 4">Belongs to the trans-sulfuration enzymes family.</text>
</comment>
<dbReference type="Proteomes" id="UP001387100">
    <property type="component" value="Unassembled WGS sequence"/>
</dbReference>
<evidence type="ECO:0000313" key="6">
    <source>
        <dbReference type="Proteomes" id="UP001387100"/>
    </source>
</evidence>
<sequence length="399" mass="42718">MTGHAVTRSDAEICTTAGMDPGTHHGAVAPPIYQTSLFAQPSMAVFAEHQASEHEDFVYSRGANPTVAVLARALAELERGEAAQCFGSGMGAISAVWTTLLRAGDHVLLLNDVYGPTLQLAQHLERLGVEHTLLRSPGEDWEQHLRPSTRLIHLESPGTYRMKVLDLRAIADAARARGITTVIDGTWATPLFQKPLEHGIDVVVHSLTKYVGGHSDVLGGAVVGSAAFVRDLFYAGFQLQGSVMSALEASLVLRGLRTLPVRMAEHQRNAIRVVDYLQTRPEVAAVHHPHADLPADHRLRREQLTGVTGLVGLDLAEATPQAVARFVDALRLFRIGPSWGGYESLVTSPSKPGGEAAMAAQGFSSGMVRLSVGLEGADAQIADLAQALDSLARYSPHPL</sequence>
<evidence type="ECO:0000256" key="2">
    <source>
        <dbReference type="ARBA" id="ARBA00009077"/>
    </source>
</evidence>
<dbReference type="Gene3D" id="3.40.640.10">
    <property type="entry name" value="Type I PLP-dependent aspartate aminotransferase-like (Major domain)"/>
    <property type="match status" value="1"/>
</dbReference>
<gene>
    <name evidence="5" type="ORF">WDZ17_00920</name>
</gene>
<evidence type="ECO:0000256" key="4">
    <source>
        <dbReference type="RuleBase" id="RU362118"/>
    </source>
</evidence>
<dbReference type="CDD" id="cd00614">
    <property type="entry name" value="CGS_like"/>
    <property type="match status" value="1"/>
</dbReference>
<evidence type="ECO:0000256" key="3">
    <source>
        <dbReference type="ARBA" id="ARBA00022898"/>
    </source>
</evidence>
<dbReference type="PANTHER" id="PTHR11808">
    <property type="entry name" value="TRANS-SULFURATION ENZYME FAMILY MEMBER"/>
    <property type="match status" value="1"/>
</dbReference>
<dbReference type="PROSITE" id="PS00868">
    <property type="entry name" value="CYS_MET_METAB_PP"/>
    <property type="match status" value="1"/>
</dbReference>